<feature type="domain" description="DUF1266" evidence="2">
    <location>
        <begin position="85"/>
        <end position="207"/>
    </location>
</feature>
<dbReference type="Pfam" id="PF06889">
    <property type="entry name" value="DUF1266"/>
    <property type="match status" value="1"/>
</dbReference>
<organism evidence="3 5">
    <name type="scientific">Flavobacterium hydatis</name>
    <name type="common">Cytophaga aquatilis</name>
    <dbReference type="NCBI Taxonomy" id="991"/>
    <lineage>
        <taxon>Bacteria</taxon>
        <taxon>Pseudomonadati</taxon>
        <taxon>Bacteroidota</taxon>
        <taxon>Flavobacteriia</taxon>
        <taxon>Flavobacteriales</taxon>
        <taxon>Flavobacteriaceae</taxon>
        <taxon>Flavobacterium</taxon>
    </lineage>
</organism>
<evidence type="ECO:0000313" key="3">
    <source>
        <dbReference type="EMBL" id="KFF10079.1"/>
    </source>
</evidence>
<reference evidence="3 5" key="1">
    <citation type="submission" date="2014-07" db="EMBL/GenBank/DDBJ databases">
        <title>Genome of Flavobacterium hydatis DSM 2063.</title>
        <authorList>
            <person name="Pipes S.E."/>
            <person name="Stropko S.J."/>
            <person name="Newman J.D."/>
        </authorList>
    </citation>
    <scope>NUCLEOTIDE SEQUENCE [LARGE SCALE GENOMIC DNA]</scope>
    <source>
        <strain evidence="3 5">DSM 2063</strain>
    </source>
</reference>
<dbReference type="EMBL" id="JPRM01000042">
    <property type="protein sequence ID" value="KFF10079.1"/>
    <property type="molecule type" value="Genomic_DNA"/>
</dbReference>
<evidence type="ECO:0000256" key="1">
    <source>
        <dbReference type="SAM" id="Phobius"/>
    </source>
</evidence>
<name>A0A086A065_FLAHY</name>
<dbReference type="Proteomes" id="UP000198424">
    <property type="component" value="Unassembled WGS sequence"/>
</dbReference>
<dbReference type="RefSeq" id="WP_035627151.1">
    <property type="nucleotide sequence ID" value="NZ_JBEWQG010000012.1"/>
</dbReference>
<keyword evidence="6" id="KW-1185">Reference proteome</keyword>
<comment type="caution">
    <text evidence="3">The sequence shown here is derived from an EMBL/GenBank/DDBJ whole genome shotgun (WGS) entry which is preliminary data.</text>
</comment>
<dbReference type="EMBL" id="MUGY01000015">
    <property type="protein sequence ID" value="OXA93284.1"/>
    <property type="molecule type" value="Genomic_DNA"/>
</dbReference>
<dbReference type="Proteomes" id="UP000028712">
    <property type="component" value="Unassembled WGS sequence"/>
</dbReference>
<dbReference type="InterPro" id="IPR009677">
    <property type="entry name" value="DUF1266"/>
</dbReference>
<dbReference type="eggNOG" id="ENOG5032FDY">
    <property type="taxonomic scope" value="Bacteria"/>
</dbReference>
<evidence type="ECO:0000313" key="4">
    <source>
        <dbReference type="EMBL" id="OXA93284.1"/>
    </source>
</evidence>
<protein>
    <recommendedName>
        <fullName evidence="2">DUF1266 domain-containing protein</fullName>
    </recommendedName>
</protein>
<evidence type="ECO:0000313" key="5">
    <source>
        <dbReference type="Proteomes" id="UP000028712"/>
    </source>
</evidence>
<feature type="transmembrane region" description="Helical" evidence="1">
    <location>
        <begin position="6"/>
        <end position="23"/>
    </location>
</feature>
<dbReference type="AlphaFoldDB" id="A0A086A065"/>
<keyword evidence="1" id="KW-0472">Membrane</keyword>
<keyword evidence="1" id="KW-0812">Transmembrane</keyword>
<accession>A0A086A065</accession>
<dbReference type="OrthoDB" id="787383at2"/>
<evidence type="ECO:0000259" key="2">
    <source>
        <dbReference type="Pfam" id="PF06889"/>
    </source>
</evidence>
<keyword evidence="1" id="KW-1133">Transmembrane helix</keyword>
<proteinExistence type="predicted"/>
<reference evidence="4 6" key="2">
    <citation type="submission" date="2016-11" db="EMBL/GenBank/DDBJ databases">
        <title>Whole genomes of Flavobacteriaceae.</title>
        <authorList>
            <person name="Stine C."/>
            <person name="Li C."/>
            <person name="Tadesse D."/>
        </authorList>
    </citation>
    <scope>NUCLEOTIDE SEQUENCE [LARGE SCALE GENOMIC DNA]</scope>
    <source>
        <strain evidence="4 6">ATCC 29551</strain>
    </source>
</reference>
<evidence type="ECO:0000313" key="6">
    <source>
        <dbReference type="Proteomes" id="UP000198424"/>
    </source>
</evidence>
<sequence length="244" mass="28138">MTTNTYFIIGGIAVVFIAYLIFLKTIMKKRNNKLLEDFNNNHSNTPLTDEQKRLLSFGGILFYYRGEKILGIKPENSLNEYIGGLKQQWEITNETEAKETLDGLLSLQRSNEFEPVILQSTKELSNIQKEISKGLGLDIDNVTKIKSAYAWDICRAVSLAKWCYWVGYLTENETWEVMRKASEIAIKKGENWTDYTISFLLGRTIQGYDLDELIVESKQILTSKGPSLRKIEDVDIYTKYPFMK</sequence>
<dbReference type="STRING" id="991.IW20_21650"/>
<gene>
    <name evidence="4" type="ORF">B0A62_13640</name>
    <name evidence="3" type="ORF">IW20_21650</name>
</gene>